<name>A0A8S9FTM7_BRACR</name>
<gene>
    <name evidence="2" type="ORF">F2Q70_00031369</name>
</gene>
<dbReference type="EMBL" id="QGKY02002305">
    <property type="protein sequence ID" value="KAF2534082.1"/>
    <property type="molecule type" value="Genomic_DNA"/>
</dbReference>
<dbReference type="AlphaFoldDB" id="A0A8S9FTM7"/>
<comment type="caution">
    <text evidence="2">The sequence shown here is derived from an EMBL/GenBank/DDBJ whole genome shotgun (WGS) entry which is preliminary data.</text>
</comment>
<feature type="compositionally biased region" description="Basic and acidic residues" evidence="1">
    <location>
        <begin position="33"/>
        <end position="43"/>
    </location>
</feature>
<feature type="region of interest" description="Disordered" evidence="1">
    <location>
        <begin position="17"/>
        <end position="52"/>
    </location>
</feature>
<organism evidence="2">
    <name type="scientific">Brassica cretica</name>
    <name type="common">Mustard</name>
    <dbReference type="NCBI Taxonomy" id="69181"/>
    <lineage>
        <taxon>Eukaryota</taxon>
        <taxon>Viridiplantae</taxon>
        <taxon>Streptophyta</taxon>
        <taxon>Embryophyta</taxon>
        <taxon>Tracheophyta</taxon>
        <taxon>Spermatophyta</taxon>
        <taxon>Magnoliopsida</taxon>
        <taxon>eudicotyledons</taxon>
        <taxon>Gunneridae</taxon>
        <taxon>Pentapetalae</taxon>
        <taxon>rosids</taxon>
        <taxon>malvids</taxon>
        <taxon>Brassicales</taxon>
        <taxon>Brassicaceae</taxon>
        <taxon>Brassiceae</taxon>
        <taxon>Brassica</taxon>
    </lineage>
</organism>
<evidence type="ECO:0000256" key="1">
    <source>
        <dbReference type="SAM" id="MobiDB-lite"/>
    </source>
</evidence>
<protein>
    <submittedName>
        <fullName evidence="2">Uncharacterized protein</fullName>
    </submittedName>
</protein>
<reference evidence="2" key="1">
    <citation type="submission" date="2019-12" db="EMBL/GenBank/DDBJ databases">
        <title>Genome sequencing and annotation of Brassica cretica.</title>
        <authorList>
            <person name="Studholme D.J."/>
            <person name="Sarris P.F."/>
        </authorList>
    </citation>
    <scope>NUCLEOTIDE SEQUENCE</scope>
    <source>
        <strain evidence="2">PFS-102/07</strain>
        <tissue evidence="2">Leaf</tissue>
    </source>
</reference>
<sequence length="85" mass="10020">MTSPVNHDPMEALMVAPMRKTPSLMTDGGSDSGRQEWLRERKATRSTKSCDGARDLKKPWCGDGRRSYRWWWRWNPARRRRLAET</sequence>
<proteinExistence type="predicted"/>
<accession>A0A8S9FTM7</accession>
<evidence type="ECO:0000313" key="2">
    <source>
        <dbReference type="EMBL" id="KAF2534082.1"/>
    </source>
</evidence>